<evidence type="ECO:0000256" key="1">
    <source>
        <dbReference type="ARBA" id="ARBA00010122"/>
    </source>
</evidence>
<dbReference type="GO" id="GO:0009090">
    <property type="term" value="P:homoserine biosynthetic process"/>
    <property type="evidence" value="ECO:0007669"/>
    <property type="project" value="TreeGrafter"/>
</dbReference>
<dbReference type="InterPro" id="IPR036393">
    <property type="entry name" value="AceGlu_kinase-like_sf"/>
</dbReference>
<accession>J9FZT0</accession>
<keyword evidence="3" id="KW-0808">Transferase</keyword>
<gene>
    <name evidence="3" type="ORF">EVA_11387</name>
</gene>
<dbReference type="GO" id="GO:0005829">
    <property type="term" value="C:cytosol"/>
    <property type="evidence" value="ECO:0007669"/>
    <property type="project" value="TreeGrafter"/>
</dbReference>
<dbReference type="Pfam" id="PF00696">
    <property type="entry name" value="AA_kinase"/>
    <property type="match status" value="1"/>
</dbReference>
<name>J9FZT0_9ZZZZ</name>
<dbReference type="GO" id="GO:0004072">
    <property type="term" value="F:aspartate kinase activity"/>
    <property type="evidence" value="ECO:0007669"/>
    <property type="project" value="TreeGrafter"/>
</dbReference>
<dbReference type="SUPFAM" id="SSF53633">
    <property type="entry name" value="Carbamate kinase-like"/>
    <property type="match status" value="1"/>
</dbReference>
<dbReference type="Gene3D" id="3.40.1160.10">
    <property type="entry name" value="Acetylglutamate kinase-like"/>
    <property type="match status" value="1"/>
</dbReference>
<organism evidence="3">
    <name type="scientific">gut metagenome</name>
    <dbReference type="NCBI Taxonomy" id="749906"/>
    <lineage>
        <taxon>unclassified sequences</taxon>
        <taxon>metagenomes</taxon>
        <taxon>organismal metagenomes</taxon>
    </lineage>
</organism>
<dbReference type="GO" id="GO:0009089">
    <property type="term" value="P:lysine biosynthetic process via diaminopimelate"/>
    <property type="evidence" value="ECO:0007669"/>
    <property type="project" value="TreeGrafter"/>
</dbReference>
<dbReference type="PANTHER" id="PTHR21499:SF67">
    <property type="entry name" value="ASPARTOKINASE 3"/>
    <property type="match status" value="1"/>
</dbReference>
<sequence>MLSDPDRRFVVVSAPGKRFSSDSKITDLLYLLDAHRQYHVDASNVFTLIKDRFVEIKETLHLKYPIERELDVFYNKLPYLSQNEIVSRGEYFCAKLMAEYLGFPFLDAADIIRVNHDKSIDWETTKARLKTAMKKYDRFVFPGFYGLSNNEKIMVFSRGGGDITGAILANIIEADVYENWTDVSGFLMADPRIVKNPEPITHITYSELRELSYMGASVLHEEAVFPVKESNIPIHILNTNAPNDFGTLIQEQPNIKRKYPITGLAGKPGFLSIYVYKKHMSNEIGYMRRVLSILERFNVSLNTFHRELTLLPNRGPK</sequence>
<evidence type="ECO:0000313" key="3">
    <source>
        <dbReference type="EMBL" id="EJX00507.1"/>
    </source>
</evidence>
<dbReference type="EMBL" id="AMCI01003339">
    <property type="protein sequence ID" value="EJX00507.1"/>
    <property type="molecule type" value="Genomic_DNA"/>
</dbReference>
<reference evidence="3" key="1">
    <citation type="journal article" date="2012" name="PLoS ONE">
        <title>Gene sets for utilization of primary and secondary nutrition supplies in the distal gut of endangered iberian lynx.</title>
        <authorList>
            <person name="Alcaide M."/>
            <person name="Messina E."/>
            <person name="Richter M."/>
            <person name="Bargiela R."/>
            <person name="Peplies J."/>
            <person name="Huws S.A."/>
            <person name="Newbold C.J."/>
            <person name="Golyshin P.N."/>
            <person name="Simon M.A."/>
            <person name="Lopez G."/>
            <person name="Yakimov M.M."/>
            <person name="Ferrer M."/>
        </authorList>
    </citation>
    <scope>NUCLEOTIDE SEQUENCE</scope>
</reference>
<protein>
    <submittedName>
        <fullName evidence="3">Aspartokinase</fullName>
    </submittedName>
</protein>
<keyword evidence="3" id="KW-0418">Kinase</keyword>
<dbReference type="AlphaFoldDB" id="J9FZT0"/>
<comment type="similarity">
    <text evidence="1">Belongs to the aspartokinase family.</text>
</comment>
<evidence type="ECO:0000259" key="2">
    <source>
        <dbReference type="Pfam" id="PF00696"/>
    </source>
</evidence>
<feature type="domain" description="Aspartate/glutamate/uridylate kinase" evidence="2">
    <location>
        <begin position="7"/>
        <end position="238"/>
    </location>
</feature>
<proteinExistence type="inferred from homology"/>
<dbReference type="PANTHER" id="PTHR21499">
    <property type="entry name" value="ASPARTATE KINASE"/>
    <property type="match status" value="1"/>
</dbReference>
<comment type="caution">
    <text evidence="3">The sequence shown here is derived from an EMBL/GenBank/DDBJ whole genome shotgun (WGS) entry which is preliminary data.</text>
</comment>
<dbReference type="InterPro" id="IPR001048">
    <property type="entry name" value="Asp/Glu/Uridylate_kinase"/>
</dbReference>
<dbReference type="Gene3D" id="3.30.2130.10">
    <property type="entry name" value="VC0802-like"/>
    <property type="match status" value="1"/>
</dbReference>